<dbReference type="Gene3D" id="3.30.465.10">
    <property type="match status" value="1"/>
</dbReference>
<name>A0A1Y6FH75_9HYPH</name>
<evidence type="ECO:0000256" key="5">
    <source>
        <dbReference type="ARBA" id="ARBA00023002"/>
    </source>
</evidence>
<dbReference type="InterPro" id="IPR016167">
    <property type="entry name" value="FAD-bd_PCMH_sub1"/>
</dbReference>
<dbReference type="PROSITE" id="PS00862">
    <property type="entry name" value="OX2_COVAL_FAD"/>
    <property type="match status" value="1"/>
</dbReference>
<evidence type="ECO:0000256" key="2">
    <source>
        <dbReference type="ARBA" id="ARBA00005466"/>
    </source>
</evidence>
<keyword evidence="4" id="KW-0274">FAD</keyword>
<comment type="cofactor">
    <cofactor evidence="1">
        <name>FAD</name>
        <dbReference type="ChEBI" id="CHEBI:57692"/>
    </cofactor>
</comment>
<dbReference type="PROSITE" id="PS51387">
    <property type="entry name" value="FAD_PCMH"/>
    <property type="match status" value="1"/>
</dbReference>
<proteinExistence type="inferred from homology"/>
<dbReference type="InterPro" id="IPR006094">
    <property type="entry name" value="Oxid_FAD_bind_N"/>
</dbReference>
<protein>
    <submittedName>
        <fullName evidence="7">FAD/FMN-containing dehydrogenase</fullName>
    </submittedName>
</protein>
<dbReference type="AlphaFoldDB" id="A0A1Y6FH75"/>
<reference evidence="8" key="1">
    <citation type="submission" date="2017-04" db="EMBL/GenBank/DDBJ databases">
        <authorList>
            <person name="Varghese N."/>
            <person name="Submissions S."/>
        </authorList>
    </citation>
    <scope>NUCLEOTIDE SEQUENCE [LARGE SCALE GENOMIC DNA]</scope>
</reference>
<dbReference type="SUPFAM" id="SSF56176">
    <property type="entry name" value="FAD-binding/transporter-associated domain-like"/>
    <property type="match status" value="1"/>
</dbReference>
<dbReference type="InterPro" id="IPR036318">
    <property type="entry name" value="FAD-bd_PCMH-like_sf"/>
</dbReference>
<keyword evidence="8" id="KW-1185">Reference proteome</keyword>
<dbReference type="PANTHER" id="PTHR42973:SF39">
    <property type="entry name" value="FAD-BINDING PCMH-TYPE DOMAIN-CONTAINING PROTEIN"/>
    <property type="match status" value="1"/>
</dbReference>
<dbReference type="PANTHER" id="PTHR42973">
    <property type="entry name" value="BINDING OXIDOREDUCTASE, PUTATIVE (AFU_ORTHOLOGUE AFUA_1G17690)-RELATED"/>
    <property type="match status" value="1"/>
</dbReference>
<dbReference type="InterPro" id="IPR016166">
    <property type="entry name" value="FAD-bd_PCMH"/>
</dbReference>
<evidence type="ECO:0000313" key="8">
    <source>
        <dbReference type="Proteomes" id="UP000194474"/>
    </source>
</evidence>
<evidence type="ECO:0000259" key="6">
    <source>
        <dbReference type="PROSITE" id="PS51387"/>
    </source>
</evidence>
<sequence length="468" mass="49831">MNVHMRKAQGMISPPLALEIEALRIRFLGLIALGDDPDYETLRAVASSNWDHRPMLIARVANAADVADVVDFARRNMLEIAVRSGGHSVCGHSTSEGGVVIDLRDLKAIDIDLDEMTVWAGSGLTAGEVTRALDGHGVAVGFGDSASVGIGGLTLGGGVGYLTRKLGLTIDALIAAEIVTASGSILTVSESSYPDLFWAIRGGGGNFGIVTRFCYRLSPLPEFVGGPLILPATPENIVGFVAAAKVAPDDLTTILMVMPAPPMPFIPPGLVGKTVLLCMMAYAGPAAEADHALAPFRALDNAIADLVRPGPYGMMYLPEAPGPVPTVSIRSLFRDDIDLADASEIIKRLDLCEAPMRVAQIRILGGAASRIPAEATAYAHRDAEILVAFMAMDNSVEAAVAHERWTGVCTLSLGGAQDRGTYVNFLAEQGEDMVRASYGDQNWQRLRQVKHQYDPTNLFRRNHNIPPA</sequence>
<organism evidence="7 8">
    <name type="scientific">Devosia lucknowensis</name>
    <dbReference type="NCBI Taxonomy" id="1096929"/>
    <lineage>
        <taxon>Bacteria</taxon>
        <taxon>Pseudomonadati</taxon>
        <taxon>Pseudomonadota</taxon>
        <taxon>Alphaproteobacteria</taxon>
        <taxon>Hyphomicrobiales</taxon>
        <taxon>Devosiaceae</taxon>
        <taxon>Devosia</taxon>
    </lineage>
</organism>
<dbReference type="Pfam" id="PF08031">
    <property type="entry name" value="BBE"/>
    <property type="match status" value="1"/>
</dbReference>
<dbReference type="Proteomes" id="UP000194474">
    <property type="component" value="Unassembled WGS sequence"/>
</dbReference>
<dbReference type="Pfam" id="PF01565">
    <property type="entry name" value="FAD_binding_4"/>
    <property type="match status" value="1"/>
</dbReference>
<dbReference type="InterPro" id="IPR050416">
    <property type="entry name" value="FAD-linked_Oxidoreductase"/>
</dbReference>
<feature type="domain" description="FAD-binding PCMH-type" evidence="6">
    <location>
        <begin position="50"/>
        <end position="220"/>
    </location>
</feature>
<dbReference type="EMBL" id="FXWK01000001">
    <property type="protein sequence ID" value="SMQ72911.1"/>
    <property type="molecule type" value="Genomic_DNA"/>
</dbReference>
<gene>
    <name evidence="7" type="ORF">SAMN06295905_2170</name>
</gene>
<accession>A0A1Y6FH75</accession>
<dbReference type="InterPro" id="IPR006093">
    <property type="entry name" value="Oxy_OxRdtase_FAD_BS"/>
</dbReference>
<keyword evidence="3" id="KW-0285">Flavoprotein</keyword>
<evidence type="ECO:0000313" key="7">
    <source>
        <dbReference type="EMBL" id="SMQ72911.1"/>
    </source>
</evidence>
<evidence type="ECO:0000256" key="1">
    <source>
        <dbReference type="ARBA" id="ARBA00001974"/>
    </source>
</evidence>
<dbReference type="InterPro" id="IPR016169">
    <property type="entry name" value="FAD-bd_PCMH_sub2"/>
</dbReference>
<dbReference type="RefSeq" id="WP_210189918.1">
    <property type="nucleotide sequence ID" value="NZ_FXWK01000001.1"/>
</dbReference>
<dbReference type="GO" id="GO:0016491">
    <property type="term" value="F:oxidoreductase activity"/>
    <property type="evidence" value="ECO:0007669"/>
    <property type="project" value="UniProtKB-KW"/>
</dbReference>
<dbReference type="Gene3D" id="3.30.43.10">
    <property type="entry name" value="Uridine Diphospho-n-acetylenolpyruvylglucosamine Reductase, domain 2"/>
    <property type="match status" value="1"/>
</dbReference>
<dbReference type="GO" id="GO:0071949">
    <property type="term" value="F:FAD binding"/>
    <property type="evidence" value="ECO:0007669"/>
    <property type="project" value="InterPro"/>
</dbReference>
<keyword evidence="5" id="KW-0560">Oxidoreductase</keyword>
<dbReference type="InterPro" id="IPR012951">
    <property type="entry name" value="BBE"/>
</dbReference>
<comment type="similarity">
    <text evidence="2">Belongs to the oxygen-dependent FAD-linked oxidoreductase family.</text>
</comment>
<evidence type="ECO:0000256" key="4">
    <source>
        <dbReference type="ARBA" id="ARBA00022827"/>
    </source>
</evidence>
<dbReference type="Gene3D" id="3.40.462.20">
    <property type="match status" value="1"/>
</dbReference>
<evidence type="ECO:0000256" key="3">
    <source>
        <dbReference type="ARBA" id="ARBA00022630"/>
    </source>
</evidence>